<proteinExistence type="inferred from homology"/>
<comment type="subcellular location">
    <subcellularLocation>
        <location evidence="2">Cytoplasm</location>
    </subcellularLocation>
</comment>
<dbReference type="GO" id="GO:0071973">
    <property type="term" value="P:bacterial-type flagellum-dependent cell motility"/>
    <property type="evidence" value="ECO:0007669"/>
    <property type="project" value="InterPro"/>
</dbReference>
<dbReference type="GO" id="GO:0044781">
    <property type="term" value="P:bacterial-type flagellum organization"/>
    <property type="evidence" value="ECO:0007669"/>
    <property type="project" value="UniProtKB-KW"/>
</dbReference>
<dbReference type="EMBL" id="QGTT01000005">
    <property type="protein sequence ID" value="PWW13765.1"/>
    <property type="molecule type" value="Genomic_DNA"/>
</dbReference>
<reference evidence="12 13" key="1">
    <citation type="submission" date="2018-05" db="EMBL/GenBank/DDBJ databases">
        <title>Freshwater and sediment microbial communities from various areas in North America, analyzing microbe dynamics in response to fracking.</title>
        <authorList>
            <person name="Lamendella R."/>
        </authorList>
    </citation>
    <scope>NUCLEOTIDE SEQUENCE [LARGE SCALE GENOMIC DNA]</scope>
    <source>
        <strain evidence="12 13">125B1</strain>
    </source>
</reference>
<protein>
    <recommendedName>
        <fullName evidence="4">Flagellar assembly protein FliH</fullName>
    </recommendedName>
</protein>
<evidence type="ECO:0000259" key="11">
    <source>
        <dbReference type="Pfam" id="PF02108"/>
    </source>
</evidence>
<dbReference type="PANTHER" id="PTHR34982">
    <property type="entry name" value="YOP PROTEINS TRANSLOCATION PROTEIN L"/>
    <property type="match status" value="1"/>
</dbReference>
<keyword evidence="12" id="KW-0282">Flagellum</keyword>
<dbReference type="InterPro" id="IPR018035">
    <property type="entry name" value="Flagellar_FliH/T3SS_HrpE"/>
</dbReference>
<keyword evidence="8" id="KW-0653">Protein transport</keyword>
<keyword evidence="7" id="KW-1005">Bacterial flagellum biogenesis</keyword>
<evidence type="ECO:0000256" key="10">
    <source>
        <dbReference type="SAM" id="MobiDB-lite"/>
    </source>
</evidence>
<keyword evidence="12" id="KW-0969">Cilium</keyword>
<feature type="compositionally biased region" description="Polar residues" evidence="10">
    <location>
        <begin position="10"/>
        <end position="34"/>
    </location>
</feature>
<evidence type="ECO:0000256" key="3">
    <source>
        <dbReference type="ARBA" id="ARBA00006602"/>
    </source>
</evidence>
<dbReference type="PRINTS" id="PR01003">
    <property type="entry name" value="FLGFLIH"/>
</dbReference>
<dbReference type="InterPro" id="IPR051472">
    <property type="entry name" value="T3SS_Stator/FliH"/>
</dbReference>
<dbReference type="RefSeq" id="WP_110075744.1">
    <property type="nucleotide sequence ID" value="NZ_QGTT01000005.1"/>
</dbReference>
<accession>A0A317Q8B2</accession>
<dbReference type="OrthoDB" id="6415116at2"/>
<dbReference type="Pfam" id="PF02108">
    <property type="entry name" value="FliH"/>
    <property type="match status" value="1"/>
</dbReference>
<dbReference type="Proteomes" id="UP000246964">
    <property type="component" value="Unassembled WGS sequence"/>
</dbReference>
<dbReference type="AlphaFoldDB" id="A0A317Q8B2"/>
<dbReference type="GO" id="GO:0003774">
    <property type="term" value="F:cytoskeletal motor activity"/>
    <property type="evidence" value="ECO:0007669"/>
    <property type="project" value="InterPro"/>
</dbReference>
<comment type="function">
    <text evidence="1">Needed for flagellar regrowth and assembly.</text>
</comment>
<comment type="similarity">
    <text evidence="3">Belongs to the FliH family.</text>
</comment>
<evidence type="ECO:0000256" key="6">
    <source>
        <dbReference type="ARBA" id="ARBA00022490"/>
    </source>
</evidence>
<sequence length="242" mass="26403">MPTFKPFFTEPSSTSSNSEQEWQSWNMRSLNQPAPSKPPTPAESAQVKTAEFAQQSELKKLQEQARTEAAEQGHAEGHKAGYDAGYAEGLAAGKAAAEEAAKAELAQALAPLADLLKSADSAINSMSEQLADSLLQLAMTVGKQLAGEALAANPEQIIALIRDIIHEDPLLGERPTLVLHPQDLALVEQHMQDELASLRWKLKTDERLERGGCKLLTSQGELDATIETRWQRMLQQVRGRNA</sequence>
<dbReference type="NCBIfam" id="NF004270">
    <property type="entry name" value="PRK05687.2-1"/>
    <property type="match status" value="1"/>
</dbReference>
<keyword evidence="12" id="KW-0966">Cell projection</keyword>
<name>A0A317Q8B2_9GAMM</name>
<evidence type="ECO:0000256" key="5">
    <source>
        <dbReference type="ARBA" id="ARBA00022448"/>
    </source>
</evidence>
<dbReference type="GO" id="GO:0015031">
    <property type="term" value="P:protein transport"/>
    <property type="evidence" value="ECO:0007669"/>
    <property type="project" value="UniProtKB-KW"/>
</dbReference>
<evidence type="ECO:0000313" key="13">
    <source>
        <dbReference type="Proteomes" id="UP000246964"/>
    </source>
</evidence>
<dbReference type="GO" id="GO:0009288">
    <property type="term" value="C:bacterial-type flagellum"/>
    <property type="evidence" value="ECO:0007669"/>
    <property type="project" value="InterPro"/>
</dbReference>
<dbReference type="PANTHER" id="PTHR34982:SF1">
    <property type="entry name" value="FLAGELLAR ASSEMBLY PROTEIN FLIH"/>
    <property type="match status" value="1"/>
</dbReference>
<evidence type="ECO:0000256" key="7">
    <source>
        <dbReference type="ARBA" id="ARBA00022795"/>
    </source>
</evidence>
<keyword evidence="13" id="KW-1185">Reference proteome</keyword>
<evidence type="ECO:0000256" key="2">
    <source>
        <dbReference type="ARBA" id="ARBA00004496"/>
    </source>
</evidence>
<feature type="compositionally biased region" description="Basic and acidic residues" evidence="10">
    <location>
        <begin position="57"/>
        <end position="77"/>
    </location>
</feature>
<evidence type="ECO:0000256" key="9">
    <source>
        <dbReference type="ARBA" id="ARBA00023225"/>
    </source>
</evidence>
<evidence type="ECO:0000313" key="12">
    <source>
        <dbReference type="EMBL" id="PWW13765.1"/>
    </source>
</evidence>
<evidence type="ECO:0000256" key="8">
    <source>
        <dbReference type="ARBA" id="ARBA00022927"/>
    </source>
</evidence>
<dbReference type="InterPro" id="IPR000563">
    <property type="entry name" value="Flag_FliH"/>
</dbReference>
<gene>
    <name evidence="12" type="ORF">DET45_105111</name>
</gene>
<feature type="region of interest" description="Disordered" evidence="10">
    <location>
        <begin position="1"/>
        <end position="77"/>
    </location>
</feature>
<evidence type="ECO:0000256" key="1">
    <source>
        <dbReference type="ARBA" id="ARBA00003041"/>
    </source>
</evidence>
<keyword evidence="9" id="KW-1006">Bacterial flagellum protein export</keyword>
<dbReference type="GO" id="GO:0005829">
    <property type="term" value="C:cytosol"/>
    <property type="evidence" value="ECO:0007669"/>
    <property type="project" value="TreeGrafter"/>
</dbReference>
<keyword evidence="6" id="KW-0963">Cytoplasm</keyword>
<evidence type="ECO:0000256" key="4">
    <source>
        <dbReference type="ARBA" id="ARBA00016507"/>
    </source>
</evidence>
<organism evidence="12 13">
    <name type="scientific">Pseudidiomarina maritima</name>
    <dbReference type="NCBI Taxonomy" id="519453"/>
    <lineage>
        <taxon>Bacteria</taxon>
        <taxon>Pseudomonadati</taxon>
        <taxon>Pseudomonadota</taxon>
        <taxon>Gammaproteobacteria</taxon>
        <taxon>Alteromonadales</taxon>
        <taxon>Idiomarinaceae</taxon>
        <taxon>Pseudidiomarina</taxon>
    </lineage>
</organism>
<comment type="caution">
    <text evidence="12">The sequence shown here is derived from an EMBL/GenBank/DDBJ whole genome shotgun (WGS) entry which is preliminary data.</text>
</comment>
<keyword evidence="5" id="KW-0813">Transport</keyword>
<feature type="domain" description="Flagellar assembly protein FliH/Type III secretion system HrpE" evidence="11">
    <location>
        <begin position="107"/>
        <end position="232"/>
    </location>
</feature>